<reference evidence="2 3" key="1">
    <citation type="journal article" date="2013" name="ISME J.">
        <title>A metabolic model for members of the genus Tetrasphaera involved in enhanced biological phosphorus removal.</title>
        <authorList>
            <person name="Kristiansen R."/>
            <person name="Nguyen H.T.T."/>
            <person name="Saunders A.M."/>
            <person name="Nielsen J.L."/>
            <person name="Wimmer R."/>
            <person name="Le V.Q."/>
            <person name="McIlroy S.J."/>
            <person name="Petrovski S."/>
            <person name="Seviour R.J."/>
            <person name="Calteau A."/>
            <person name="Nielsen K.L."/>
            <person name="Nielsen P.H."/>
        </authorList>
    </citation>
    <scope>NUCLEOTIDE SEQUENCE [LARGE SCALE GENOMIC DNA]</scope>
    <source>
        <strain evidence="2 3">Lp2</strain>
    </source>
</reference>
<dbReference type="eggNOG" id="COG4760">
    <property type="taxonomic scope" value="Bacteria"/>
</dbReference>
<keyword evidence="1" id="KW-1133">Transmembrane helix</keyword>
<name>N0E341_9MICO</name>
<dbReference type="AlphaFoldDB" id="N0E341"/>
<dbReference type="Proteomes" id="UP000013167">
    <property type="component" value="Unassembled WGS sequence"/>
</dbReference>
<dbReference type="Pfam" id="PF12811">
    <property type="entry name" value="BaxI_1"/>
    <property type="match status" value="1"/>
</dbReference>
<keyword evidence="3" id="KW-1185">Reference proteome</keyword>
<dbReference type="PANTHER" id="PTHR41282:SF1">
    <property type="entry name" value="CONSERVED TRANSMEMBRANE PROTEIN-RELATED"/>
    <property type="match status" value="1"/>
</dbReference>
<keyword evidence="1" id="KW-0472">Membrane</keyword>
<feature type="transmembrane region" description="Helical" evidence="1">
    <location>
        <begin position="275"/>
        <end position="296"/>
    </location>
</feature>
<dbReference type="HOGENOM" id="CLU_074030_0_0_11"/>
<feature type="transmembrane region" description="Helical" evidence="1">
    <location>
        <begin position="203"/>
        <end position="224"/>
    </location>
</feature>
<feature type="transmembrane region" description="Helical" evidence="1">
    <location>
        <begin position="115"/>
        <end position="136"/>
    </location>
</feature>
<feature type="transmembrane region" description="Helical" evidence="1">
    <location>
        <begin position="91"/>
        <end position="109"/>
    </location>
</feature>
<feature type="transmembrane region" description="Helical" evidence="1">
    <location>
        <begin position="169"/>
        <end position="191"/>
    </location>
</feature>
<organism evidence="2 3">
    <name type="scientific">Phycicoccus elongatus Lp2</name>
    <dbReference type="NCBI Taxonomy" id="1193181"/>
    <lineage>
        <taxon>Bacteria</taxon>
        <taxon>Bacillati</taxon>
        <taxon>Actinomycetota</taxon>
        <taxon>Actinomycetes</taxon>
        <taxon>Micrococcales</taxon>
        <taxon>Intrasporangiaceae</taxon>
        <taxon>Phycicoccus</taxon>
    </lineage>
</organism>
<dbReference type="PANTHER" id="PTHR41282">
    <property type="entry name" value="CONSERVED TRANSMEMBRANE PROTEIN-RELATED"/>
    <property type="match status" value="1"/>
</dbReference>
<dbReference type="PIRSF" id="PIRSF009160">
    <property type="entry name" value="UCP009160"/>
    <property type="match status" value="1"/>
</dbReference>
<dbReference type="InterPro" id="IPR010539">
    <property type="entry name" value="BaxI_1-like"/>
</dbReference>
<evidence type="ECO:0000256" key="1">
    <source>
        <dbReference type="SAM" id="Phobius"/>
    </source>
</evidence>
<gene>
    <name evidence="2" type="ORF">BN10_920033</name>
</gene>
<feature type="transmembrane region" description="Helical" evidence="1">
    <location>
        <begin position="236"/>
        <end position="255"/>
    </location>
</feature>
<protein>
    <submittedName>
        <fullName evidence="2">Putative integral membrane protein</fullName>
    </submittedName>
</protein>
<keyword evidence="1" id="KW-0812">Transmembrane</keyword>
<evidence type="ECO:0000313" key="2">
    <source>
        <dbReference type="EMBL" id="CCH71403.1"/>
    </source>
</evidence>
<dbReference type="RefSeq" id="WP_010851230.1">
    <property type="nucleotide sequence ID" value="NZ_HF570956.1"/>
</dbReference>
<dbReference type="STRING" id="1193181.BN10_920033"/>
<feature type="transmembrane region" description="Helical" evidence="1">
    <location>
        <begin position="143"/>
        <end position="163"/>
    </location>
</feature>
<sequence>MTITEELMAANPAFNRLEQDARSGYAAFRDGTTPAAPQGPTAYTQQAYPQQSYGQPGAPVGQDHLEHMYNAPSATPVQAGRVTMDDVIMKTLGLFAIVLAFGAAGWFAAATNPGLGFMLWMGGMIGTLILGLVIAFKKTLSVPLILGYAALEGLFVGAVSQFFETMYGGIVAQAVLATLATFAGMFAAYKFGLIKVTDKFRRIVTMMIFGYAIFAVVNFIFAMVTNTAFGFGGSGTVGILISLFAVGLASVSLALDFDSVDRAIATGAPQKYSWLLAHGIIVTLVWLYIEFLRLIARLRSE</sequence>
<accession>N0E341</accession>
<comment type="caution">
    <text evidence="2">The sequence shown here is derived from an EMBL/GenBank/DDBJ whole genome shotgun (WGS) entry which is preliminary data.</text>
</comment>
<evidence type="ECO:0000313" key="3">
    <source>
        <dbReference type="Proteomes" id="UP000013167"/>
    </source>
</evidence>
<dbReference type="EMBL" id="CAIZ01000166">
    <property type="protein sequence ID" value="CCH71403.1"/>
    <property type="molecule type" value="Genomic_DNA"/>
</dbReference>
<proteinExistence type="predicted"/>